<evidence type="ECO:0000313" key="6">
    <source>
        <dbReference type="EMBL" id="KAJ5409003.1"/>
    </source>
</evidence>
<comment type="caution">
    <text evidence="6">The sequence shown here is derived from an EMBL/GenBank/DDBJ whole genome shotgun (WGS) entry which is preliminary data.</text>
</comment>
<evidence type="ECO:0000259" key="5">
    <source>
        <dbReference type="Pfam" id="PF19278"/>
    </source>
</evidence>
<feature type="domain" description="Hydantoinase/oxoprolinase N-terminal" evidence="4">
    <location>
        <begin position="11"/>
        <end position="224"/>
    </location>
</feature>
<keyword evidence="7" id="KW-1185">Reference proteome</keyword>
<dbReference type="Pfam" id="PF19278">
    <property type="entry name" value="Hydant_A_C"/>
    <property type="match status" value="1"/>
</dbReference>
<evidence type="ECO:0000256" key="1">
    <source>
        <dbReference type="ARBA" id="ARBA00010403"/>
    </source>
</evidence>
<dbReference type="InterPro" id="IPR002821">
    <property type="entry name" value="Hydantoinase_A"/>
</dbReference>
<dbReference type="EMBL" id="JAPZBU010000004">
    <property type="protein sequence ID" value="KAJ5409003.1"/>
    <property type="molecule type" value="Genomic_DNA"/>
</dbReference>
<dbReference type="Proteomes" id="UP001147747">
    <property type="component" value="Unassembled WGS sequence"/>
</dbReference>
<feature type="domain" description="Acetophenone carboxylase-like C-terminal" evidence="5">
    <location>
        <begin position="663"/>
        <end position="715"/>
    </location>
</feature>
<dbReference type="InterPro" id="IPR049517">
    <property type="entry name" value="ACX-like_C"/>
</dbReference>
<dbReference type="InterPro" id="IPR003692">
    <property type="entry name" value="Hydantoinase_B"/>
</dbReference>
<evidence type="ECO:0000313" key="7">
    <source>
        <dbReference type="Proteomes" id="UP001147747"/>
    </source>
</evidence>
<evidence type="ECO:0000259" key="3">
    <source>
        <dbReference type="Pfam" id="PF02538"/>
    </source>
</evidence>
<proteinExistence type="inferred from homology"/>
<comment type="similarity">
    <text evidence="1">Belongs to the oxoprolinase family.</text>
</comment>
<evidence type="ECO:0000259" key="2">
    <source>
        <dbReference type="Pfam" id="PF01968"/>
    </source>
</evidence>
<dbReference type="Pfam" id="PF02538">
    <property type="entry name" value="Hydantoinase_B"/>
    <property type="match status" value="1"/>
</dbReference>
<feature type="domain" description="Hydantoinase A/oxoprolinase" evidence="2">
    <location>
        <begin position="241"/>
        <end position="535"/>
    </location>
</feature>
<organism evidence="6 7">
    <name type="scientific">Penicillium cosmopolitanum</name>
    <dbReference type="NCBI Taxonomy" id="1131564"/>
    <lineage>
        <taxon>Eukaryota</taxon>
        <taxon>Fungi</taxon>
        <taxon>Dikarya</taxon>
        <taxon>Ascomycota</taxon>
        <taxon>Pezizomycotina</taxon>
        <taxon>Eurotiomycetes</taxon>
        <taxon>Eurotiomycetidae</taxon>
        <taxon>Eurotiales</taxon>
        <taxon>Aspergillaceae</taxon>
        <taxon>Penicillium</taxon>
    </lineage>
</organism>
<protein>
    <recommendedName>
        <fullName evidence="8">Hydantoinase B/oxoprolinase domain-containing protein</fullName>
    </recommendedName>
</protein>
<name>A0A9X0BDR4_9EURO</name>
<reference evidence="6" key="1">
    <citation type="submission" date="2022-12" db="EMBL/GenBank/DDBJ databases">
        <authorList>
            <person name="Petersen C."/>
        </authorList>
    </citation>
    <scope>NUCLEOTIDE SEQUENCE</scope>
    <source>
        <strain evidence="6">IBT 29677</strain>
    </source>
</reference>
<gene>
    <name evidence="6" type="ORF">N7509_002886</name>
</gene>
<dbReference type="PANTHER" id="PTHR11365">
    <property type="entry name" value="5-OXOPROLINASE RELATED"/>
    <property type="match status" value="1"/>
</dbReference>
<accession>A0A9X0BDR4</accession>
<dbReference type="Pfam" id="PF05378">
    <property type="entry name" value="Hydant_A_N"/>
    <property type="match status" value="1"/>
</dbReference>
<dbReference type="GeneID" id="81366503"/>
<dbReference type="InterPro" id="IPR008040">
    <property type="entry name" value="Hydant_A_N"/>
</dbReference>
<evidence type="ECO:0008006" key="8">
    <source>
        <dbReference type="Google" id="ProtNLM"/>
    </source>
</evidence>
<dbReference type="RefSeq" id="XP_056493318.1">
    <property type="nucleotide sequence ID" value="XM_056627523.1"/>
</dbReference>
<dbReference type="Pfam" id="PF01968">
    <property type="entry name" value="Hydantoinase_A"/>
    <property type="match status" value="1"/>
</dbReference>
<reference evidence="6" key="2">
    <citation type="journal article" date="2023" name="IMA Fungus">
        <title>Comparative genomic study of the Penicillium genus elucidates a diverse pangenome and 15 lateral gene transfer events.</title>
        <authorList>
            <person name="Petersen C."/>
            <person name="Sorensen T."/>
            <person name="Nielsen M.R."/>
            <person name="Sondergaard T.E."/>
            <person name="Sorensen J.L."/>
            <person name="Fitzpatrick D.A."/>
            <person name="Frisvad J.C."/>
            <person name="Nielsen K.L."/>
        </authorList>
    </citation>
    <scope>NUCLEOTIDE SEQUENCE</scope>
    <source>
        <strain evidence="6">IBT 29677</strain>
    </source>
</reference>
<dbReference type="GO" id="GO:0017168">
    <property type="term" value="F:5-oxoprolinase (ATP-hydrolyzing) activity"/>
    <property type="evidence" value="ECO:0007669"/>
    <property type="project" value="TreeGrafter"/>
</dbReference>
<sequence>MPEGTNKKPLRISIDRGGTFTDCICKVINGEDILVKILSVDPKNYADAPTEAIRRVLEIYYETTLPRGSELDLKDVEWIRMGTTVATNALLERKGERTALLVTEGFKDILYIGNQSRPYMFDLSIRRSKPLYSDVFEVKERVTVGGCSDSNLRTVKLSSPDPVESIAATSTSGEVVQVLQPIDLASTRDYLQKIYDKGFRSLAVCLMHSYIFPTHEIGIRDWIQIHLAFTSNLSPTKTCSRGNSTVVDAYLTPNIEQYLEQFSKNFPNIDQSGTRLEFMQSDGGLVPSSKLSGLHSILSGPAGGVIGFSQTCFDTEEQTPVIGFDMGGTSTDVSRYNGELDHIFETTTAGIAIQAPQLNVNTIAAGGGSILAWRDRLMAVGPESATSNPGPACYRKGGPLTVTDANLALGRLLPEEFPSVFGVNEDEPLDREVVLAKFKDLTQTINAETGKSLTWAEVADGFLQVANSAMCGPIRSLTEAKGHDVAKHHLASFGGAGGQHACAIAEALGIKRVLIHKYSSILSAYGIGLADLVHEEERVCGKVFDHTTSQTIYGDMELLADVVRGNKSMQPFNNVQIRRFLNMRYDGSETAIMISLGSTSEDPREDFIKAHHQQFGFTPTNRAVYVDTIRARAIGSSVFSEPSGTPLNLHPKLVTGSVAPIPKSWRSTYFNPMGWVDTPVYHFDDLTDGFQISGPAIVIDKTQTILVSPHSKATLTQDVLVLDVSSSGPQVTSADAIDPVQLSIFRHRFMGVAEQMGRVLQNVSISANIKERLDFTCAIFTPEGDLVANAPHVPAMIGSMAFAIRSQIAEWQGKLQDGDVLLSNTPGRSLPRINLSVVQQLICHDKAFGGVHLPDLTVITPVFDSDGKDIIFWAASRGHHADVGGILPGSMPPLSKLLSEEGAVFDSYFLVRAGHFDEEELHRRLCVEPTRFPGSSGSRCFQDNVTDLKAQVAANHCGIRLVRQLIEEYSMAVVQMYMRAIQDSAELAVRNLLKRIAQDHNGEEISAVDYMDDGTPIMLKVTIDSLDGSAIFDFTGTGPEVYGNWNAPIAICNSAVIFALRCMGCIKPVQLIIPDRSLLRPSFEAAVCAGNVLTSQRIVDVIFKSFKICAASQGCMNNFTFGNDGENGFGYYETIAGGSGGGPSWAGTSGVHTNMTNTRITDPESLERRYPVILRRFCLRDGSGGAGMHPGGEGVIRDVELRLPMSRRSFAPYGMAGGAEGKRGKNTWITKAGRHISVGGKNSIRVQPGDRFVIETPGGGGYGVPGETNNPSVDQSTVMPSFVPIANGSVAANRSLAEEV</sequence>
<dbReference type="OrthoDB" id="3643at2759"/>
<dbReference type="GO" id="GO:0005829">
    <property type="term" value="C:cytosol"/>
    <property type="evidence" value="ECO:0007669"/>
    <property type="project" value="TreeGrafter"/>
</dbReference>
<feature type="domain" description="Hydantoinase B/oxoprolinase" evidence="3">
    <location>
        <begin position="738"/>
        <end position="1265"/>
    </location>
</feature>
<dbReference type="PANTHER" id="PTHR11365:SF2">
    <property type="entry name" value="5-OXOPROLINASE"/>
    <property type="match status" value="1"/>
</dbReference>
<dbReference type="GO" id="GO:0006749">
    <property type="term" value="P:glutathione metabolic process"/>
    <property type="evidence" value="ECO:0007669"/>
    <property type="project" value="TreeGrafter"/>
</dbReference>
<evidence type="ECO:0000259" key="4">
    <source>
        <dbReference type="Pfam" id="PF05378"/>
    </source>
</evidence>
<dbReference type="InterPro" id="IPR045079">
    <property type="entry name" value="Oxoprolinase-like"/>
</dbReference>